<comment type="similarity">
    <text evidence="5">Belongs to the class I-like SAM-binding methyltransferase superfamily. Cation-dependent O-methyltransferase family.</text>
</comment>
<dbReference type="AlphaFoldDB" id="A0A068V6C2"/>
<dbReference type="PANTHER" id="PTHR10509:SF84">
    <property type="entry name" value="CAFFEOYL-COA O-METHYLTRANSFERASE 1"/>
    <property type="match status" value="1"/>
</dbReference>
<proteinExistence type="inferred from homology"/>
<dbReference type="GO" id="GO:0009809">
    <property type="term" value="P:lignin biosynthetic process"/>
    <property type="evidence" value="ECO:0007669"/>
    <property type="project" value="UniProtKB-KW"/>
</dbReference>
<dbReference type="Gramene" id="CDP16117">
    <property type="protein sequence ID" value="CDP16117"/>
    <property type="gene ID" value="GSCOC_T00017169001"/>
</dbReference>
<evidence type="ECO:0000313" key="7">
    <source>
        <dbReference type="Proteomes" id="UP000295252"/>
    </source>
</evidence>
<keyword evidence="4" id="KW-0438">Lignin biosynthesis</keyword>
<evidence type="ECO:0000256" key="1">
    <source>
        <dbReference type="ARBA" id="ARBA00022603"/>
    </source>
</evidence>
<evidence type="ECO:0000256" key="3">
    <source>
        <dbReference type="ARBA" id="ARBA00022691"/>
    </source>
</evidence>
<dbReference type="GO" id="GO:0032259">
    <property type="term" value="P:methylation"/>
    <property type="evidence" value="ECO:0007669"/>
    <property type="project" value="UniProtKB-KW"/>
</dbReference>
<dbReference type="Gene3D" id="3.40.50.150">
    <property type="entry name" value="Vaccinia Virus protein VP39"/>
    <property type="match status" value="1"/>
</dbReference>
<keyword evidence="7" id="KW-1185">Reference proteome</keyword>
<evidence type="ECO:0000256" key="2">
    <source>
        <dbReference type="ARBA" id="ARBA00022679"/>
    </source>
</evidence>
<organism evidence="6 7">
    <name type="scientific">Coffea canephora</name>
    <name type="common">Robusta coffee</name>
    <dbReference type="NCBI Taxonomy" id="49390"/>
    <lineage>
        <taxon>Eukaryota</taxon>
        <taxon>Viridiplantae</taxon>
        <taxon>Streptophyta</taxon>
        <taxon>Embryophyta</taxon>
        <taxon>Tracheophyta</taxon>
        <taxon>Spermatophyta</taxon>
        <taxon>Magnoliopsida</taxon>
        <taxon>eudicotyledons</taxon>
        <taxon>Gunneridae</taxon>
        <taxon>Pentapetalae</taxon>
        <taxon>asterids</taxon>
        <taxon>lamiids</taxon>
        <taxon>Gentianales</taxon>
        <taxon>Rubiaceae</taxon>
        <taxon>Ixoroideae</taxon>
        <taxon>Gardenieae complex</taxon>
        <taxon>Bertiereae - Coffeeae clade</taxon>
        <taxon>Coffeeae</taxon>
        <taxon>Coffea</taxon>
    </lineage>
</organism>
<dbReference type="GO" id="GO:0008757">
    <property type="term" value="F:S-adenosylmethionine-dependent methyltransferase activity"/>
    <property type="evidence" value="ECO:0007669"/>
    <property type="project" value="TreeGrafter"/>
</dbReference>
<dbReference type="Pfam" id="PF01596">
    <property type="entry name" value="Methyltransf_3"/>
    <property type="match status" value="1"/>
</dbReference>
<protein>
    <recommendedName>
        <fullName evidence="8">Caffeoyl-CoA O-methyltransferase</fullName>
    </recommendedName>
</protein>
<dbReference type="EMBL" id="HG739201">
    <property type="protein sequence ID" value="CDP16117.1"/>
    <property type="molecule type" value="Genomic_DNA"/>
</dbReference>
<accession>A0A068V6C2</accession>
<dbReference type="InterPro" id="IPR002935">
    <property type="entry name" value="SAM_O-MeTrfase"/>
</dbReference>
<dbReference type="InterPro" id="IPR050362">
    <property type="entry name" value="Cation-dep_OMT"/>
</dbReference>
<keyword evidence="3" id="KW-0949">S-adenosyl-L-methionine</keyword>
<dbReference type="PROSITE" id="PS51682">
    <property type="entry name" value="SAM_OMT_I"/>
    <property type="match status" value="1"/>
</dbReference>
<reference evidence="7" key="1">
    <citation type="journal article" date="2014" name="Science">
        <title>The coffee genome provides insight into the convergent evolution of caffeine biosynthesis.</title>
        <authorList>
            <person name="Denoeud F."/>
            <person name="Carretero-Paulet L."/>
            <person name="Dereeper A."/>
            <person name="Droc G."/>
            <person name="Guyot R."/>
            <person name="Pietrella M."/>
            <person name="Zheng C."/>
            <person name="Alberti A."/>
            <person name="Anthony F."/>
            <person name="Aprea G."/>
            <person name="Aury J.M."/>
            <person name="Bento P."/>
            <person name="Bernard M."/>
            <person name="Bocs S."/>
            <person name="Campa C."/>
            <person name="Cenci A."/>
            <person name="Combes M.C."/>
            <person name="Crouzillat D."/>
            <person name="Da Silva C."/>
            <person name="Daddiego L."/>
            <person name="De Bellis F."/>
            <person name="Dussert S."/>
            <person name="Garsmeur O."/>
            <person name="Gayraud T."/>
            <person name="Guignon V."/>
            <person name="Jahn K."/>
            <person name="Jamilloux V."/>
            <person name="Joet T."/>
            <person name="Labadie K."/>
            <person name="Lan T."/>
            <person name="Leclercq J."/>
            <person name="Lepelley M."/>
            <person name="Leroy T."/>
            <person name="Li L.T."/>
            <person name="Librado P."/>
            <person name="Lopez L."/>
            <person name="Munoz A."/>
            <person name="Noel B."/>
            <person name="Pallavicini A."/>
            <person name="Perrotta G."/>
            <person name="Poncet V."/>
            <person name="Pot D."/>
            <person name="Priyono X."/>
            <person name="Rigoreau M."/>
            <person name="Rouard M."/>
            <person name="Rozas J."/>
            <person name="Tranchant-Dubreuil C."/>
            <person name="VanBuren R."/>
            <person name="Zhang Q."/>
            <person name="Andrade A.C."/>
            <person name="Argout X."/>
            <person name="Bertrand B."/>
            <person name="de Kochko A."/>
            <person name="Graziosi G."/>
            <person name="Henry R.J."/>
            <person name="Jayarama X."/>
            <person name="Ming R."/>
            <person name="Nagai C."/>
            <person name="Rounsley S."/>
            <person name="Sankoff D."/>
            <person name="Giuliano G."/>
            <person name="Albert V.A."/>
            <person name="Wincker P."/>
            <person name="Lashermes P."/>
        </authorList>
    </citation>
    <scope>NUCLEOTIDE SEQUENCE [LARGE SCALE GENOMIC DNA]</scope>
    <source>
        <strain evidence="7">cv. DH200-94</strain>
    </source>
</reference>
<evidence type="ECO:0000256" key="5">
    <source>
        <dbReference type="ARBA" id="ARBA00023453"/>
    </source>
</evidence>
<name>A0A068V6C2_COFCA</name>
<keyword evidence="2" id="KW-0808">Transferase</keyword>
<sequence length="147" mass="16494">MQKHFLFQLVRKSVCFLAFADDSVYFLSTYPQFLNMLIKLINAKNTMEIGVYTGYSLLPTVLALPQEGKVLLSVCFQLQSYELGLPIIEKACAAQTIDDFGEGPGLPVLDEVIVDVMPISSPPPTTVLLLFFFCVDKNMLIFFSLRK</sequence>
<dbReference type="UniPathway" id="UPA00711"/>
<dbReference type="GO" id="GO:0008171">
    <property type="term" value="F:O-methyltransferase activity"/>
    <property type="evidence" value="ECO:0007669"/>
    <property type="project" value="InterPro"/>
</dbReference>
<dbReference type="PhylomeDB" id="A0A068V6C2"/>
<evidence type="ECO:0000313" key="6">
    <source>
        <dbReference type="EMBL" id="CDP16117.1"/>
    </source>
</evidence>
<dbReference type="InterPro" id="IPR029063">
    <property type="entry name" value="SAM-dependent_MTases_sf"/>
</dbReference>
<evidence type="ECO:0000256" key="4">
    <source>
        <dbReference type="ARBA" id="ARBA00022733"/>
    </source>
</evidence>
<dbReference type="PANTHER" id="PTHR10509">
    <property type="entry name" value="O-METHYLTRANSFERASE-RELATED"/>
    <property type="match status" value="1"/>
</dbReference>
<dbReference type="STRING" id="49390.A0A068V6C2"/>
<gene>
    <name evidence="6" type="ORF">GSCOC_T00017169001</name>
</gene>
<evidence type="ECO:0008006" key="8">
    <source>
        <dbReference type="Google" id="ProtNLM"/>
    </source>
</evidence>
<dbReference type="InParanoid" id="A0A068V6C2"/>
<dbReference type="Proteomes" id="UP000295252">
    <property type="component" value="Chromosome VIII"/>
</dbReference>
<keyword evidence="1" id="KW-0489">Methyltransferase</keyword>